<dbReference type="PANTHER" id="PTHR21600:SF89">
    <property type="entry name" value="RIBOSOMAL LARGE SUBUNIT PSEUDOURIDINE SYNTHASE A"/>
    <property type="match status" value="1"/>
</dbReference>
<dbReference type="AlphaFoldDB" id="A0A3A8HY62"/>
<protein>
    <submittedName>
        <fullName evidence="2">RluA family pseudouridine synthase</fullName>
    </submittedName>
</protein>
<dbReference type="EMBL" id="RAVZ01000464">
    <property type="protein sequence ID" value="RKG72464.1"/>
    <property type="molecule type" value="Genomic_DNA"/>
</dbReference>
<dbReference type="InterPro" id="IPR006145">
    <property type="entry name" value="PsdUridine_synth_RsuA/RluA"/>
</dbReference>
<dbReference type="GO" id="GO:0140098">
    <property type="term" value="F:catalytic activity, acting on RNA"/>
    <property type="evidence" value="ECO:0007669"/>
    <property type="project" value="UniProtKB-ARBA"/>
</dbReference>
<name>A0A3A8HY62_9BACT</name>
<dbReference type="PANTHER" id="PTHR21600">
    <property type="entry name" value="MITOCHONDRIAL RNA PSEUDOURIDINE SYNTHASE"/>
    <property type="match status" value="1"/>
</dbReference>
<dbReference type="Proteomes" id="UP000268094">
    <property type="component" value="Unassembled WGS sequence"/>
</dbReference>
<dbReference type="GO" id="GO:0000455">
    <property type="term" value="P:enzyme-directed rRNA pseudouridine synthesis"/>
    <property type="evidence" value="ECO:0007669"/>
    <property type="project" value="TreeGrafter"/>
</dbReference>
<evidence type="ECO:0000313" key="3">
    <source>
        <dbReference type="Proteomes" id="UP000268094"/>
    </source>
</evidence>
<dbReference type="GO" id="GO:0003723">
    <property type="term" value="F:RNA binding"/>
    <property type="evidence" value="ECO:0007669"/>
    <property type="project" value="InterPro"/>
</dbReference>
<dbReference type="GO" id="GO:0009982">
    <property type="term" value="F:pseudouridine synthase activity"/>
    <property type="evidence" value="ECO:0007669"/>
    <property type="project" value="InterPro"/>
</dbReference>
<dbReference type="Pfam" id="PF00849">
    <property type="entry name" value="PseudoU_synth_2"/>
    <property type="match status" value="1"/>
</dbReference>
<feature type="domain" description="Pseudouridine synthase RsuA/RluA-like" evidence="1">
    <location>
        <begin position="274"/>
        <end position="423"/>
    </location>
</feature>
<accession>A0A3A8HY62</accession>
<dbReference type="SUPFAM" id="SSF55120">
    <property type="entry name" value="Pseudouridine synthase"/>
    <property type="match status" value="1"/>
</dbReference>
<organism evidence="2 3">
    <name type="scientific">Corallococcus terminator</name>
    <dbReference type="NCBI Taxonomy" id="2316733"/>
    <lineage>
        <taxon>Bacteria</taxon>
        <taxon>Pseudomonadati</taxon>
        <taxon>Myxococcota</taxon>
        <taxon>Myxococcia</taxon>
        <taxon>Myxococcales</taxon>
        <taxon>Cystobacterineae</taxon>
        <taxon>Myxococcaceae</taxon>
        <taxon>Corallococcus</taxon>
    </lineage>
</organism>
<dbReference type="CDD" id="cd02869">
    <property type="entry name" value="PseudoU_synth_RluA_like"/>
    <property type="match status" value="1"/>
</dbReference>
<keyword evidence="3" id="KW-1185">Reference proteome</keyword>
<evidence type="ECO:0000313" key="2">
    <source>
        <dbReference type="EMBL" id="RKG72464.1"/>
    </source>
</evidence>
<comment type="caution">
    <text evidence="2">The sequence shown here is derived from an EMBL/GenBank/DDBJ whole genome shotgun (WGS) entry which is preliminary data.</text>
</comment>
<dbReference type="InterPro" id="IPR050188">
    <property type="entry name" value="RluA_PseudoU_synthase"/>
</dbReference>
<dbReference type="OrthoDB" id="128480at2"/>
<dbReference type="InterPro" id="IPR020103">
    <property type="entry name" value="PsdUridine_synth_cat_dom_sf"/>
</dbReference>
<dbReference type="RefSeq" id="WP_120545453.1">
    <property type="nucleotide sequence ID" value="NZ_RAVZ01000464.1"/>
</dbReference>
<gene>
    <name evidence="2" type="ORF">D7V88_38115</name>
</gene>
<sequence length="470" mass="51495">MSDAWPSQLVTYFYEPPLPGDVPARLPSPFAPGPPAPLARKAAEVLQERLRRERWEALEQPGGGKMLGVLVVAEPGGRVGFLRAFSGMLGGAWNVEGFVPPLFDPVARDAFWPAGEAELAVLGRRHAALLHAAASDPTREAELAEVAHSRAERSRDLWRRMALSYVIPNARGESQPLGALFAPRPPPGGAGDCAAPKLLAYAFRHQLTPLALAEFWWGAPPLDGRRESGAYYPACDNKCGIVLPYMLQGLSADPAPRPVHFIEEPRILHEDPWLLVVDKPVGLPTVPERHSPARDSVLVRLQSRFPTLSGADFLHDLEPEVSGLLVVSRDAATRATLLRQFARREAELRQVSWVEGRVPGESGLIEQPLRGPSHAPPEDCVDRVHGKRAVTAWKVLARGEDRTRVEWVAVTRHPFQVRIHAAHRLGLGAPIVGDERFGREDTRLMLHAAALAFTHPHTGARLDFSAPAPF</sequence>
<reference evidence="3" key="1">
    <citation type="submission" date="2018-09" db="EMBL/GenBank/DDBJ databases">
        <authorList>
            <person name="Livingstone P.G."/>
            <person name="Whitworth D.E."/>
        </authorList>
    </citation>
    <scope>NUCLEOTIDE SEQUENCE [LARGE SCALE GENOMIC DNA]</scope>
    <source>
        <strain evidence="3">CA054A</strain>
    </source>
</reference>
<evidence type="ECO:0000259" key="1">
    <source>
        <dbReference type="Pfam" id="PF00849"/>
    </source>
</evidence>
<dbReference type="Gene3D" id="3.30.2350.10">
    <property type="entry name" value="Pseudouridine synthase"/>
    <property type="match status" value="1"/>
</dbReference>
<proteinExistence type="predicted"/>